<evidence type="ECO:0000313" key="2">
    <source>
        <dbReference type="Proteomes" id="UP001642900"/>
    </source>
</evidence>
<dbReference type="Pfam" id="PF06718">
    <property type="entry name" value="DUF1203"/>
    <property type="match status" value="1"/>
</dbReference>
<reference evidence="1 2" key="1">
    <citation type="submission" date="2020-02" db="EMBL/GenBank/DDBJ databases">
        <title>Genome sequence of strain CCNWXJ40-4.</title>
        <authorList>
            <person name="Gao J."/>
            <person name="Sun J."/>
        </authorList>
    </citation>
    <scope>NUCLEOTIDE SEQUENCE [LARGE SCALE GENOMIC DNA]</scope>
    <source>
        <strain evidence="1 2">CCNWXJ 40-4</strain>
    </source>
</reference>
<sequence>MLLRYVALPTEEVRALQRGGPDAYGMVPERRVSDGDGVPCRHCLKNVAAGKEYLILAYRPFPQLQPYAETGPIFLCAEECERAPETDVIPSMFRATPDYILRGYGRDDRIVYGSGGVVPTHMICGRSHELLQRPDIAYVHMRSARNNCYQCRIERA</sequence>
<dbReference type="RefSeq" id="WP_165024201.1">
    <property type="nucleotide sequence ID" value="NZ_JAAKZF010000003.1"/>
</dbReference>
<protein>
    <submittedName>
        <fullName evidence="1">DUF1203 domain-containing protein</fullName>
    </submittedName>
</protein>
<name>A0A6G4W729_9HYPH</name>
<keyword evidence="2" id="KW-1185">Reference proteome</keyword>
<evidence type="ECO:0000313" key="1">
    <source>
        <dbReference type="EMBL" id="NGO50565.1"/>
    </source>
</evidence>
<dbReference type="EMBL" id="JAAKZF010000003">
    <property type="protein sequence ID" value="NGO50565.1"/>
    <property type="molecule type" value="Genomic_DNA"/>
</dbReference>
<dbReference type="AlphaFoldDB" id="A0A6G4W729"/>
<gene>
    <name evidence="1" type="ORF">G6N73_05110</name>
</gene>
<proteinExistence type="predicted"/>
<organism evidence="1 2">
    <name type="scientific">Allomesorhizobium camelthorni</name>
    <dbReference type="NCBI Taxonomy" id="475069"/>
    <lineage>
        <taxon>Bacteria</taxon>
        <taxon>Pseudomonadati</taxon>
        <taxon>Pseudomonadota</taxon>
        <taxon>Alphaproteobacteria</taxon>
        <taxon>Hyphomicrobiales</taxon>
        <taxon>Phyllobacteriaceae</taxon>
        <taxon>Allomesorhizobium</taxon>
    </lineage>
</organism>
<dbReference type="PIRSF" id="PIRSF034110">
    <property type="entry name" value="DUF1203"/>
    <property type="match status" value="1"/>
</dbReference>
<dbReference type="Proteomes" id="UP001642900">
    <property type="component" value="Unassembled WGS sequence"/>
</dbReference>
<accession>A0A6G4W729</accession>
<comment type="caution">
    <text evidence="1">The sequence shown here is derived from an EMBL/GenBank/DDBJ whole genome shotgun (WGS) entry which is preliminary data.</text>
</comment>
<dbReference type="InterPro" id="IPR009593">
    <property type="entry name" value="DUF1203"/>
</dbReference>